<feature type="region of interest" description="Disordered" evidence="1">
    <location>
        <begin position="208"/>
        <end position="233"/>
    </location>
</feature>
<evidence type="ECO:0008006" key="5">
    <source>
        <dbReference type="Google" id="ProtNLM"/>
    </source>
</evidence>
<keyword evidence="2" id="KW-0472">Membrane</keyword>
<feature type="transmembrane region" description="Helical" evidence="2">
    <location>
        <begin position="99"/>
        <end position="119"/>
    </location>
</feature>
<comment type="caution">
    <text evidence="3">The sequence shown here is derived from an EMBL/GenBank/DDBJ whole genome shotgun (WGS) entry which is preliminary data.</text>
</comment>
<keyword evidence="4" id="KW-1185">Reference proteome</keyword>
<organism evidence="3 4">
    <name type="scientific">Actinoplanes sichuanensis</name>
    <dbReference type="NCBI Taxonomy" id="512349"/>
    <lineage>
        <taxon>Bacteria</taxon>
        <taxon>Bacillati</taxon>
        <taxon>Actinomycetota</taxon>
        <taxon>Actinomycetes</taxon>
        <taxon>Micromonosporales</taxon>
        <taxon>Micromonosporaceae</taxon>
        <taxon>Actinoplanes</taxon>
    </lineage>
</organism>
<reference evidence="4" key="1">
    <citation type="journal article" date="2019" name="Int. J. Syst. Evol. Microbiol.">
        <title>The Global Catalogue of Microorganisms (GCM) 10K type strain sequencing project: providing services to taxonomists for standard genome sequencing and annotation.</title>
        <authorList>
            <consortium name="The Broad Institute Genomics Platform"/>
            <consortium name="The Broad Institute Genome Sequencing Center for Infectious Disease"/>
            <person name="Wu L."/>
            <person name="Ma J."/>
        </authorList>
    </citation>
    <scope>NUCLEOTIDE SEQUENCE [LARGE SCALE GENOMIC DNA]</scope>
    <source>
        <strain evidence="4">CCM 7526</strain>
    </source>
</reference>
<dbReference type="Proteomes" id="UP001597183">
    <property type="component" value="Unassembled WGS sequence"/>
</dbReference>
<protein>
    <recommendedName>
        <fullName evidence="5">DUF308 domain-containing protein</fullName>
    </recommendedName>
</protein>
<gene>
    <name evidence="3" type="ORF">ACFQ5G_22790</name>
</gene>
<feature type="transmembrane region" description="Helical" evidence="2">
    <location>
        <begin position="125"/>
        <end position="142"/>
    </location>
</feature>
<keyword evidence="2" id="KW-0812">Transmembrane</keyword>
<evidence type="ECO:0000256" key="1">
    <source>
        <dbReference type="SAM" id="MobiDB-lite"/>
    </source>
</evidence>
<feature type="transmembrane region" description="Helical" evidence="2">
    <location>
        <begin position="154"/>
        <end position="174"/>
    </location>
</feature>
<evidence type="ECO:0000313" key="4">
    <source>
        <dbReference type="Proteomes" id="UP001597183"/>
    </source>
</evidence>
<keyword evidence="2" id="KW-1133">Transmembrane helix</keyword>
<feature type="transmembrane region" description="Helical" evidence="2">
    <location>
        <begin position="68"/>
        <end position="87"/>
    </location>
</feature>
<proteinExistence type="predicted"/>
<accession>A0ABW4AC72</accession>
<dbReference type="EMBL" id="JBHTMK010000031">
    <property type="protein sequence ID" value="MFD1368189.1"/>
    <property type="molecule type" value="Genomic_DNA"/>
</dbReference>
<evidence type="ECO:0000256" key="2">
    <source>
        <dbReference type="SAM" id="Phobius"/>
    </source>
</evidence>
<evidence type="ECO:0000313" key="3">
    <source>
        <dbReference type="EMBL" id="MFD1368189.1"/>
    </source>
</evidence>
<dbReference type="RefSeq" id="WP_317787580.1">
    <property type="nucleotide sequence ID" value="NZ_AP028461.1"/>
</dbReference>
<name>A0ABW4AC72_9ACTN</name>
<feature type="transmembrane region" description="Helical" evidence="2">
    <location>
        <begin position="16"/>
        <end position="35"/>
    </location>
</feature>
<feature type="region of interest" description="Disordered" evidence="1">
    <location>
        <begin position="263"/>
        <end position="294"/>
    </location>
</feature>
<sequence length="294" mass="30931">MLWSGSSPSTVKHGSMWGFLMFTGAAWLVISWSVLRLEPMDIAMVAGPIVLFGAAGEMLRAFAGTRTWWLNACLLVLFGATGGLLMWDGQDSTYTTPAALIGWYLMVRGAVDVAVGILTRGADRTWSLLVTIGVIETGLGFFSSSPFARTGSMVIVILGALGTLRAVADLVTALRLREVAGPRRDVLELPPERAAGVSGYAAGLTDYEGAPSRSRARHRARPTTGSVPTTAAPGAETFHDRVVRTTADLDAMLAQAGITGPRAGAVVESPRDIPAVPDTPEGVEGEVERPGRPG</sequence>